<dbReference type="EMBL" id="RCMG01000573">
    <property type="protein sequence ID" value="KAG2851943.1"/>
    <property type="molecule type" value="Genomic_DNA"/>
</dbReference>
<evidence type="ECO:0000313" key="7">
    <source>
        <dbReference type="Proteomes" id="UP000251314"/>
    </source>
</evidence>
<sequence length="161" mass="17870">MVERYVKLRPALLSTDHATAAKHDIARFLLCDEESEHVEERLETLIDLNEVNKALHDSTLTMVGAQREFDWVGRQYPAVKARLAADAAIVNYPALESGIIKIISGSRLTTREQDICKAFKRLATNATVEETSRSFRAPVYQKASGAAHFLHSTGMGSSNLK</sequence>
<dbReference type="Proteomes" id="UP000760860">
    <property type="component" value="Unassembled WGS sequence"/>
</dbReference>
<dbReference type="Proteomes" id="UP000774804">
    <property type="component" value="Unassembled WGS sequence"/>
</dbReference>
<dbReference type="AlphaFoldDB" id="A0A329RX47"/>
<comment type="caution">
    <text evidence="6">The sequence shown here is derived from an EMBL/GenBank/DDBJ whole genome shotgun (WGS) entry which is preliminary data.</text>
</comment>
<dbReference type="Proteomes" id="UP000736787">
    <property type="component" value="Unassembled WGS sequence"/>
</dbReference>
<protein>
    <submittedName>
        <fullName evidence="6">Uncharacterized protein</fullName>
    </submittedName>
</protein>
<dbReference type="EMBL" id="RCML01000560">
    <property type="protein sequence ID" value="KAG2973796.1"/>
    <property type="molecule type" value="Genomic_DNA"/>
</dbReference>
<dbReference type="Proteomes" id="UP000251314">
    <property type="component" value="Unassembled WGS sequence"/>
</dbReference>
<evidence type="ECO:0000313" key="2">
    <source>
        <dbReference type="EMBL" id="KAG2904796.1"/>
    </source>
</evidence>
<evidence type="ECO:0000313" key="3">
    <source>
        <dbReference type="EMBL" id="KAG2916132.1"/>
    </source>
</evidence>
<accession>A0A329RX47</accession>
<dbReference type="Proteomes" id="UP000735874">
    <property type="component" value="Unassembled WGS sequence"/>
</dbReference>
<evidence type="ECO:0000313" key="5">
    <source>
        <dbReference type="EMBL" id="KAG3214445.1"/>
    </source>
</evidence>
<gene>
    <name evidence="6" type="ORF">PC110_g14512</name>
    <name evidence="1" type="ORF">PC113_g15472</name>
    <name evidence="2" type="ORF">PC115_g14834</name>
    <name evidence="3" type="ORF">PC117_g17837</name>
    <name evidence="4" type="ORF">PC118_g14911</name>
    <name evidence="5" type="ORF">PC129_g14634</name>
</gene>
<dbReference type="EMBL" id="MJFZ01000447">
    <property type="protein sequence ID" value="RAW29121.1"/>
    <property type="molecule type" value="Genomic_DNA"/>
</dbReference>
<dbReference type="VEuPathDB" id="FungiDB:PC110_g14512"/>
<name>A0A329RX47_9STRA</name>
<dbReference type="PANTHER" id="PTHR40866">
    <property type="entry name" value="BED-TYPE DOMAIN-CONTAINING PROTEIN"/>
    <property type="match status" value="1"/>
</dbReference>
<evidence type="ECO:0000313" key="1">
    <source>
        <dbReference type="EMBL" id="KAG2851943.1"/>
    </source>
</evidence>
<reference evidence="6 7" key="1">
    <citation type="submission" date="2018-01" db="EMBL/GenBank/DDBJ databases">
        <title>Draft genome of the strawberry crown rot pathogen Phytophthora cactorum.</title>
        <authorList>
            <person name="Armitage A.D."/>
            <person name="Lysoe E."/>
            <person name="Nellist C.F."/>
            <person name="Harrison R.J."/>
            <person name="Brurberg M.B."/>
        </authorList>
    </citation>
    <scope>NUCLEOTIDE SEQUENCE [LARGE SCALE GENOMIC DNA]</scope>
    <source>
        <strain evidence="6 7">10300</strain>
    </source>
</reference>
<dbReference type="OrthoDB" id="118324at2759"/>
<reference evidence="1" key="2">
    <citation type="submission" date="2018-10" db="EMBL/GenBank/DDBJ databases">
        <title>Effector identification in a new, highly contiguous assembly of the strawberry crown rot pathogen Phytophthora cactorum.</title>
        <authorList>
            <person name="Armitage A.D."/>
            <person name="Nellist C.F."/>
            <person name="Bates H."/>
            <person name="Vickerstaff R.J."/>
            <person name="Harrison R.J."/>
        </authorList>
    </citation>
    <scope>NUCLEOTIDE SEQUENCE</scope>
    <source>
        <strain evidence="1">15-7</strain>
        <strain evidence="2">4032</strain>
        <strain evidence="3">4040</strain>
        <strain evidence="4">P415</strain>
        <strain evidence="5">P421</strain>
    </source>
</reference>
<dbReference type="EMBL" id="RCMI01000581">
    <property type="protein sequence ID" value="KAG2904796.1"/>
    <property type="molecule type" value="Genomic_DNA"/>
</dbReference>
<dbReference type="EMBL" id="RCMV01000638">
    <property type="protein sequence ID" value="KAG3214445.1"/>
    <property type="molecule type" value="Genomic_DNA"/>
</dbReference>
<dbReference type="EMBL" id="RCMK01000689">
    <property type="protein sequence ID" value="KAG2916132.1"/>
    <property type="molecule type" value="Genomic_DNA"/>
</dbReference>
<evidence type="ECO:0000313" key="6">
    <source>
        <dbReference type="EMBL" id="RAW29121.1"/>
    </source>
</evidence>
<proteinExistence type="predicted"/>
<evidence type="ECO:0000313" key="4">
    <source>
        <dbReference type="EMBL" id="KAG2973796.1"/>
    </source>
</evidence>
<dbReference type="PANTHER" id="PTHR40866:SF1">
    <property type="entry name" value="BED-TYPE DOMAIN-CONTAINING PROTEIN"/>
    <property type="match status" value="1"/>
</dbReference>
<organism evidence="6 7">
    <name type="scientific">Phytophthora cactorum</name>
    <dbReference type="NCBI Taxonomy" id="29920"/>
    <lineage>
        <taxon>Eukaryota</taxon>
        <taxon>Sar</taxon>
        <taxon>Stramenopiles</taxon>
        <taxon>Oomycota</taxon>
        <taxon>Peronosporomycetes</taxon>
        <taxon>Peronosporales</taxon>
        <taxon>Peronosporaceae</taxon>
        <taxon>Phytophthora</taxon>
    </lineage>
</organism>
<dbReference type="Proteomes" id="UP000697107">
    <property type="component" value="Unassembled WGS sequence"/>
</dbReference>
<keyword evidence="7" id="KW-1185">Reference proteome</keyword>